<keyword evidence="1" id="KW-0677">Repeat</keyword>
<keyword evidence="4" id="KW-1133">Transmembrane helix</keyword>
<feature type="transmembrane region" description="Helical" evidence="4">
    <location>
        <begin position="267"/>
        <end position="289"/>
    </location>
</feature>
<dbReference type="EMBL" id="MFYX01000055">
    <property type="protein sequence ID" value="OGK05541.1"/>
    <property type="molecule type" value="Genomic_DNA"/>
</dbReference>
<feature type="transmembrane region" description="Helical" evidence="4">
    <location>
        <begin position="301"/>
        <end position="324"/>
    </location>
</feature>
<feature type="repeat" description="TPR" evidence="3">
    <location>
        <begin position="531"/>
        <end position="564"/>
    </location>
</feature>
<feature type="transmembrane region" description="Helical" evidence="4">
    <location>
        <begin position="394"/>
        <end position="412"/>
    </location>
</feature>
<dbReference type="PANTHER" id="PTHR44943">
    <property type="entry name" value="CELLULOSE SYNTHASE OPERON PROTEIN C"/>
    <property type="match status" value="1"/>
</dbReference>
<dbReference type="SUPFAM" id="SSF48452">
    <property type="entry name" value="TPR-like"/>
    <property type="match status" value="1"/>
</dbReference>
<dbReference type="PANTHER" id="PTHR44943:SF8">
    <property type="entry name" value="TPR REPEAT-CONTAINING PROTEIN MJ0263"/>
    <property type="match status" value="1"/>
</dbReference>
<dbReference type="Gene3D" id="1.25.40.10">
    <property type="entry name" value="Tetratricopeptide repeat domain"/>
    <property type="match status" value="1"/>
</dbReference>
<evidence type="ECO:0000256" key="1">
    <source>
        <dbReference type="ARBA" id="ARBA00022737"/>
    </source>
</evidence>
<comment type="caution">
    <text evidence="5">The sequence shown here is derived from an EMBL/GenBank/DDBJ whole genome shotgun (WGS) entry which is preliminary data.</text>
</comment>
<feature type="transmembrane region" description="Helical" evidence="4">
    <location>
        <begin position="237"/>
        <end position="255"/>
    </location>
</feature>
<feature type="transmembrane region" description="Helical" evidence="4">
    <location>
        <begin position="43"/>
        <end position="63"/>
    </location>
</feature>
<accession>A0A1F7FG25</accession>
<name>A0A1F7FG25_UNCRA</name>
<organism evidence="5 6">
    <name type="scientific">Candidatus Raymondbacteria bacterium RIFOXYD12_FULL_49_13</name>
    <dbReference type="NCBI Taxonomy" id="1817890"/>
    <lineage>
        <taxon>Bacteria</taxon>
        <taxon>Raymondiibacteriota</taxon>
    </lineage>
</organism>
<keyword evidence="4" id="KW-0472">Membrane</keyword>
<dbReference type="PROSITE" id="PS50005">
    <property type="entry name" value="TPR"/>
    <property type="match status" value="1"/>
</dbReference>
<dbReference type="InterPro" id="IPR019734">
    <property type="entry name" value="TPR_rpt"/>
</dbReference>
<sequence length="656" mass="74548">MHRRSAAKGRKNAAGGLNNTFYGINVLVNTVVISLYPNRKKAITFTAISLCIIGLIGLEVIAAVKYHASMWGLHSLHFIYPRIIFHCIAGMAFLAIIVFRKTLLSKLMILKLGNRALACAVAVGFAVAAWFFRAQTSYLGDGDLLLVWLKNGYVYHASDAIDFFIHAVLYKYLLLPHGLTPFVSYSVISCLMGICYTLITLAFAKTITTETDGRIFAFFFILFSGYLYVFFGYVESYAMYFVSIMVYLYLALLAVSKRIRAEIPLVFLAVTLCLHQTGALLAPSAMYLIWLQGKGEIKKYILKYSVAGLVIMILAGVVIVMFDIKVSTYIDMLRERGVLGGKKHVFLPICQGEYAVFSTQHLLDYFNEQMLVSPIAFLILPVLLLRKETYQDRYSVFLLLAFAGYLLFFFFMDPKIEMFRDWDLFSVPAFVYTCFAAYHIASRKILHENPVIKILLIGLLALHTMSWVMVNSSPVRSTNRFKNLVELRNRPLENPLVGYNYEQISDFHIARGEFDSALVYLKKAIAASKTPRFFANTGFIYFKQRKYEEAIQEYQQAIALDPRLTDAQINLGRIYELVGRPGLAIQSFVTFAEKDPKKAGNFYYNVFEIYYKQRDADNALLYLQKAVENGYDCDPALLSNLENLCARLHQKKAHAP</sequence>
<feature type="transmembrane region" description="Helical" evidence="4">
    <location>
        <begin position="83"/>
        <end position="100"/>
    </location>
</feature>
<gene>
    <name evidence="5" type="ORF">A2519_05490</name>
</gene>
<protein>
    <submittedName>
        <fullName evidence="5">Uncharacterized protein</fullName>
    </submittedName>
</protein>
<feature type="transmembrane region" description="Helical" evidence="4">
    <location>
        <begin position="424"/>
        <end position="441"/>
    </location>
</feature>
<evidence type="ECO:0000256" key="4">
    <source>
        <dbReference type="SAM" id="Phobius"/>
    </source>
</evidence>
<keyword evidence="2 3" id="KW-0802">TPR repeat</keyword>
<dbReference type="SMART" id="SM00028">
    <property type="entry name" value="TPR"/>
    <property type="match status" value="3"/>
</dbReference>
<evidence type="ECO:0000256" key="2">
    <source>
        <dbReference type="ARBA" id="ARBA00022803"/>
    </source>
</evidence>
<feature type="transmembrane region" description="Helical" evidence="4">
    <location>
        <begin position="112"/>
        <end position="132"/>
    </location>
</feature>
<evidence type="ECO:0000313" key="6">
    <source>
        <dbReference type="Proteomes" id="UP000179243"/>
    </source>
</evidence>
<dbReference type="Pfam" id="PF13414">
    <property type="entry name" value="TPR_11"/>
    <property type="match status" value="1"/>
</dbReference>
<feature type="transmembrane region" description="Helical" evidence="4">
    <location>
        <begin position="182"/>
        <end position="203"/>
    </location>
</feature>
<feature type="transmembrane region" description="Helical" evidence="4">
    <location>
        <begin position="453"/>
        <end position="470"/>
    </location>
</feature>
<dbReference type="PROSITE" id="PS50293">
    <property type="entry name" value="TPR_REGION"/>
    <property type="match status" value="1"/>
</dbReference>
<evidence type="ECO:0000313" key="5">
    <source>
        <dbReference type="EMBL" id="OGK05541.1"/>
    </source>
</evidence>
<feature type="transmembrane region" description="Helical" evidence="4">
    <location>
        <begin position="215"/>
        <end position="231"/>
    </location>
</feature>
<evidence type="ECO:0000256" key="3">
    <source>
        <dbReference type="PROSITE-ProRule" id="PRU00339"/>
    </source>
</evidence>
<dbReference type="InterPro" id="IPR051685">
    <property type="entry name" value="Ycf3/AcsC/BcsC/TPR_MFPF"/>
</dbReference>
<proteinExistence type="predicted"/>
<dbReference type="AlphaFoldDB" id="A0A1F7FG25"/>
<dbReference type="Proteomes" id="UP000179243">
    <property type="component" value="Unassembled WGS sequence"/>
</dbReference>
<reference evidence="5 6" key="1">
    <citation type="journal article" date="2016" name="Nat. Commun.">
        <title>Thousands of microbial genomes shed light on interconnected biogeochemical processes in an aquifer system.</title>
        <authorList>
            <person name="Anantharaman K."/>
            <person name="Brown C.T."/>
            <person name="Hug L.A."/>
            <person name="Sharon I."/>
            <person name="Castelle C.J."/>
            <person name="Probst A.J."/>
            <person name="Thomas B.C."/>
            <person name="Singh A."/>
            <person name="Wilkins M.J."/>
            <person name="Karaoz U."/>
            <person name="Brodie E.L."/>
            <person name="Williams K.H."/>
            <person name="Hubbard S.S."/>
            <person name="Banfield J.F."/>
        </authorList>
    </citation>
    <scope>NUCLEOTIDE SEQUENCE [LARGE SCALE GENOMIC DNA]</scope>
</reference>
<keyword evidence="4" id="KW-0812">Transmembrane</keyword>
<dbReference type="InterPro" id="IPR011990">
    <property type="entry name" value="TPR-like_helical_dom_sf"/>
</dbReference>